<dbReference type="InterPro" id="IPR001810">
    <property type="entry name" value="F-box_dom"/>
</dbReference>
<dbReference type="EMBL" id="KZ305037">
    <property type="protein sequence ID" value="PIA42340.1"/>
    <property type="molecule type" value="Genomic_DNA"/>
</dbReference>
<proteinExistence type="predicted"/>
<dbReference type="Proteomes" id="UP000230069">
    <property type="component" value="Unassembled WGS sequence"/>
</dbReference>
<dbReference type="AlphaFoldDB" id="A0A2G5DFN6"/>
<evidence type="ECO:0000313" key="3">
    <source>
        <dbReference type="Proteomes" id="UP000230069"/>
    </source>
</evidence>
<dbReference type="SUPFAM" id="SSF81383">
    <property type="entry name" value="F-box domain"/>
    <property type="match status" value="1"/>
</dbReference>
<dbReference type="EMBL" id="KZ305037">
    <property type="protein sequence ID" value="PIA42343.1"/>
    <property type="molecule type" value="Genomic_DNA"/>
</dbReference>
<dbReference type="InterPro" id="IPR036047">
    <property type="entry name" value="F-box-like_dom_sf"/>
</dbReference>
<name>A0A2G5DFN6_AQUCA</name>
<evidence type="ECO:0000259" key="1">
    <source>
        <dbReference type="PROSITE" id="PS50181"/>
    </source>
</evidence>
<dbReference type="OrthoDB" id="1997506at2759"/>
<dbReference type="EMBL" id="KZ305037">
    <property type="protein sequence ID" value="PIA42341.1"/>
    <property type="molecule type" value="Genomic_DNA"/>
</dbReference>
<dbReference type="PROSITE" id="PS50181">
    <property type="entry name" value="FBOX"/>
    <property type="match status" value="1"/>
</dbReference>
<dbReference type="SUPFAM" id="SSF52047">
    <property type="entry name" value="RNI-like"/>
    <property type="match status" value="1"/>
</dbReference>
<dbReference type="EMBL" id="KZ305037">
    <property type="protein sequence ID" value="PIA42342.1"/>
    <property type="molecule type" value="Genomic_DNA"/>
</dbReference>
<dbReference type="Gene3D" id="3.80.10.10">
    <property type="entry name" value="Ribonuclease Inhibitor"/>
    <property type="match status" value="1"/>
</dbReference>
<sequence length="316" mass="37193">MPQYEERIGHRRTTITDLPGPILDHIVSFLPMRDLAHMRASFKPWRNLRYTTPFVRLDITQPLDTLFGFSYLGMEDKVPSLRCVLRLSDKPHEDMLTMSHCHVDFLKLYINFSDFEMQFIASFLGRFPNLKFLSIHQSSWNDCIHLPQSNVSDLYWASQNLAFIDHLKILEISLCPGDNALALMKYLTKNGKNLVYLVIRYSSRFWEMSELGRVIDDIRKEKASFELRFCAQGEPNPPKFEEVNEHHRKYALLLTEKEKGEIYEQKILRRYPEFQEFGLPLWYTAEFMDESLNCWTPPSFCDGPGLDESMDFCSDF</sequence>
<gene>
    <name evidence="2" type="ORF">AQUCO_02000057v1</name>
</gene>
<protein>
    <recommendedName>
        <fullName evidence="1">F-box domain-containing protein</fullName>
    </recommendedName>
</protein>
<reference evidence="2 3" key="1">
    <citation type="submission" date="2017-09" db="EMBL/GenBank/DDBJ databases">
        <title>WGS assembly of Aquilegia coerulea Goldsmith.</title>
        <authorList>
            <person name="Hodges S."/>
            <person name="Kramer E."/>
            <person name="Nordborg M."/>
            <person name="Tomkins J."/>
            <person name="Borevitz J."/>
            <person name="Derieg N."/>
            <person name="Yan J."/>
            <person name="Mihaltcheva S."/>
            <person name="Hayes R.D."/>
            <person name="Rokhsar D."/>
        </authorList>
    </citation>
    <scope>NUCLEOTIDE SEQUENCE [LARGE SCALE GENOMIC DNA]</scope>
    <source>
        <strain evidence="3">cv. Goldsmith</strain>
    </source>
</reference>
<keyword evidence="3" id="KW-1185">Reference proteome</keyword>
<accession>A0A2G5DFN6</accession>
<evidence type="ECO:0000313" key="2">
    <source>
        <dbReference type="EMBL" id="PIA42340.1"/>
    </source>
</evidence>
<dbReference type="InterPro" id="IPR032675">
    <property type="entry name" value="LRR_dom_sf"/>
</dbReference>
<organism evidence="2 3">
    <name type="scientific">Aquilegia coerulea</name>
    <name type="common">Rocky mountain columbine</name>
    <dbReference type="NCBI Taxonomy" id="218851"/>
    <lineage>
        <taxon>Eukaryota</taxon>
        <taxon>Viridiplantae</taxon>
        <taxon>Streptophyta</taxon>
        <taxon>Embryophyta</taxon>
        <taxon>Tracheophyta</taxon>
        <taxon>Spermatophyta</taxon>
        <taxon>Magnoliopsida</taxon>
        <taxon>Ranunculales</taxon>
        <taxon>Ranunculaceae</taxon>
        <taxon>Thalictroideae</taxon>
        <taxon>Aquilegia</taxon>
    </lineage>
</organism>
<feature type="domain" description="F-box" evidence="1">
    <location>
        <begin position="12"/>
        <end position="57"/>
    </location>
</feature>